<comment type="caution">
    <text evidence="1">The sequence shown here is derived from an EMBL/GenBank/DDBJ whole genome shotgun (WGS) entry which is preliminary data.</text>
</comment>
<organism evidence="1 2">
    <name type="scientific">Cryptomeria japonica</name>
    <name type="common">Japanese cedar</name>
    <name type="synonym">Cupressus japonica</name>
    <dbReference type="NCBI Taxonomy" id="3369"/>
    <lineage>
        <taxon>Eukaryota</taxon>
        <taxon>Viridiplantae</taxon>
        <taxon>Streptophyta</taxon>
        <taxon>Embryophyta</taxon>
        <taxon>Tracheophyta</taxon>
        <taxon>Spermatophyta</taxon>
        <taxon>Pinopsida</taxon>
        <taxon>Pinidae</taxon>
        <taxon>Conifers II</taxon>
        <taxon>Cupressales</taxon>
        <taxon>Cupressaceae</taxon>
        <taxon>Cryptomeria</taxon>
    </lineage>
</organism>
<reference evidence="1" key="1">
    <citation type="submission" date="2022-12" db="EMBL/GenBank/DDBJ databases">
        <title>Chromosome-Level Genome Assembly of Japanese Cedar (Cryptomeriajaponica D. Don).</title>
        <authorList>
            <person name="Fujino T."/>
            <person name="Yamaguchi K."/>
            <person name="Yokoyama T."/>
            <person name="Hamanaka T."/>
            <person name="Harazono Y."/>
            <person name="Kamada H."/>
            <person name="Kobayashi W."/>
            <person name="Ujino-Ihara T."/>
            <person name="Uchiyama K."/>
            <person name="Matsumoto A."/>
            <person name="Izuno A."/>
            <person name="Tsumura Y."/>
            <person name="Toyoda A."/>
            <person name="Shigenobu S."/>
            <person name="Moriguchi Y."/>
            <person name="Ueno S."/>
            <person name="Kasahara M."/>
        </authorList>
    </citation>
    <scope>NUCLEOTIDE SEQUENCE</scope>
</reference>
<proteinExistence type="predicted"/>
<dbReference type="EMBL" id="BSEH01000022">
    <property type="protein sequence ID" value="GLJ56495.1"/>
    <property type="molecule type" value="Genomic_DNA"/>
</dbReference>
<gene>
    <name evidence="1" type="ORF">SUGI_1226070</name>
</gene>
<evidence type="ECO:0000313" key="2">
    <source>
        <dbReference type="Proteomes" id="UP001234787"/>
    </source>
</evidence>
<sequence length="193" mass="21421">MPAAHSNEEGLTALARRAGEDPGGPTIDRVRPPLVWEDEGREALAAGTKGPQTSSRGFLLENLVVHRWISPIQPPLWFPLSGYPFSHCSQRVVGVRRGIPLLRSHFTGWTVYRERTSIRQAGGVLILCDNTMERAALLGGRLRRKACDMLWSQRPYEVVMSRALLSLSVESTLHWGPSIYRVPLPPPPSILLG</sequence>
<dbReference type="AlphaFoldDB" id="A0AAD3NJJ7"/>
<name>A0AAD3NJJ7_CRYJA</name>
<keyword evidence="2" id="KW-1185">Reference proteome</keyword>
<evidence type="ECO:0000313" key="1">
    <source>
        <dbReference type="EMBL" id="GLJ56495.1"/>
    </source>
</evidence>
<protein>
    <submittedName>
        <fullName evidence="1">Uncharacterized protein</fullName>
    </submittedName>
</protein>
<dbReference type="Proteomes" id="UP001234787">
    <property type="component" value="Unassembled WGS sequence"/>
</dbReference>
<accession>A0AAD3NJJ7</accession>